<evidence type="ECO:0000313" key="2">
    <source>
        <dbReference type="Proteomes" id="UP001417504"/>
    </source>
</evidence>
<dbReference type="AlphaFoldDB" id="A0AAP0EWR6"/>
<comment type="caution">
    <text evidence="1">The sequence shown here is derived from an EMBL/GenBank/DDBJ whole genome shotgun (WGS) entry which is preliminary data.</text>
</comment>
<gene>
    <name evidence="1" type="ORF">Sjap_022810</name>
</gene>
<name>A0AAP0EWR6_9MAGN</name>
<sequence>MNFNSHGTSTFSTIQFLVPSTVKSYSNHVEHISFSYALHSRFQFQIKEKSCDIY</sequence>
<evidence type="ECO:0000313" key="1">
    <source>
        <dbReference type="EMBL" id="KAK9097313.1"/>
    </source>
</evidence>
<organism evidence="1 2">
    <name type="scientific">Stephania japonica</name>
    <dbReference type="NCBI Taxonomy" id="461633"/>
    <lineage>
        <taxon>Eukaryota</taxon>
        <taxon>Viridiplantae</taxon>
        <taxon>Streptophyta</taxon>
        <taxon>Embryophyta</taxon>
        <taxon>Tracheophyta</taxon>
        <taxon>Spermatophyta</taxon>
        <taxon>Magnoliopsida</taxon>
        <taxon>Ranunculales</taxon>
        <taxon>Menispermaceae</taxon>
        <taxon>Menispermoideae</taxon>
        <taxon>Cissampelideae</taxon>
        <taxon>Stephania</taxon>
    </lineage>
</organism>
<protein>
    <submittedName>
        <fullName evidence="1">Uncharacterized protein</fullName>
    </submittedName>
</protein>
<dbReference type="Proteomes" id="UP001417504">
    <property type="component" value="Unassembled WGS sequence"/>
</dbReference>
<reference evidence="1 2" key="1">
    <citation type="submission" date="2024-01" db="EMBL/GenBank/DDBJ databases">
        <title>Genome assemblies of Stephania.</title>
        <authorList>
            <person name="Yang L."/>
        </authorList>
    </citation>
    <scope>NUCLEOTIDE SEQUENCE [LARGE SCALE GENOMIC DNA]</scope>
    <source>
        <strain evidence="1">QJT</strain>
        <tissue evidence="1">Leaf</tissue>
    </source>
</reference>
<accession>A0AAP0EWR6</accession>
<dbReference type="EMBL" id="JBBNAE010000009">
    <property type="protein sequence ID" value="KAK9097313.1"/>
    <property type="molecule type" value="Genomic_DNA"/>
</dbReference>
<proteinExistence type="predicted"/>
<keyword evidence="2" id="KW-1185">Reference proteome</keyword>